<sequence>MKISVVVVVLMSLILSSALLDDIVNAQAGPPQTPSGATFPGPPQPPSGPGYPQPPPTGPPQPPSGTRSPGAPQPPSAYCSKNCGQRCAMKGPGSRCEKYCLMCCAKCNCVPAGTYGNLDQCPCYRDWKSPNGRPKCP</sequence>
<name>A0A7C9DDU2_OPUST</name>
<protein>
    <recommendedName>
        <fullName evidence="5">Gibberellin regulated protein</fullName>
    </recommendedName>
</protein>
<dbReference type="PANTHER" id="PTHR23201:SF118">
    <property type="entry name" value="GIBBERELLIN STIMULATED TRANSCRIPT RELATED PROTEIN 1"/>
    <property type="match status" value="1"/>
</dbReference>
<evidence type="ECO:0008006" key="5">
    <source>
        <dbReference type="Google" id="ProtNLM"/>
    </source>
</evidence>
<dbReference type="EMBL" id="GISG01097474">
    <property type="protein sequence ID" value="MBA4635906.1"/>
    <property type="molecule type" value="Transcribed_RNA"/>
</dbReference>
<feature type="signal peptide" evidence="3">
    <location>
        <begin position="1"/>
        <end position="18"/>
    </location>
</feature>
<dbReference type="Pfam" id="PF02704">
    <property type="entry name" value="GASA"/>
    <property type="match status" value="1"/>
</dbReference>
<accession>A0A7C9DDU2</accession>
<feature type="region of interest" description="Disordered" evidence="2">
    <location>
        <begin position="28"/>
        <end position="81"/>
    </location>
</feature>
<proteinExistence type="inferred from homology"/>
<dbReference type="AlphaFoldDB" id="A0A7C9DDU2"/>
<dbReference type="PANTHER" id="PTHR23201">
    <property type="entry name" value="EXTENSIN, PROLINE-RICH PROTEIN"/>
    <property type="match status" value="1"/>
</dbReference>
<evidence type="ECO:0000256" key="2">
    <source>
        <dbReference type="SAM" id="MobiDB-lite"/>
    </source>
</evidence>
<dbReference type="EMBL" id="GISG01097476">
    <property type="protein sequence ID" value="MBA4635908.1"/>
    <property type="molecule type" value="Transcribed_RNA"/>
</dbReference>
<evidence type="ECO:0000256" key="3">
    <source>
        <dbReference type="SAM" id="SignalP"/>
    </source>
</evidence>
<dbReference type="InterPro" id="IPR003854">
    <property type="entry name" value="GASA"/>
</dbReference>
<feature type="compositionally biased region" description="Pro residues" evidence="2">
    <location>
        <begin position="40"/>
        <end position="63"/>
    </location>
</feature>
<reference evidence="4" key="2">
    <citation type="submission" date="2020-07" db="EMBL/GenBank/DDBJ databases">
        <authorList>
            <person name="Vera ALvarez R."/>
            <person name="Arias-Moreno D.M."/>
            <person name="Jimenez-Jacinto V."/>
            <person name="Jimenez-Bremont J.F."/>
            <person name="Swaminathan K."/>
            <person name="Moose S.P."/>
            <person name="Guerrero-Gonzalez M.L."/>
            <person name="Marino-Ramirez L."/>
            <person name="Landsman D."/>
            <person name="Rodriguez-Kessler M."/>
            <person name="Delgado-Sanchez P."/>
        </authorList>
    </citation>
    <scope>NUCLEOTIDE SEQUENCE</scope>
    <source>
        <tissue evidence="4">Cladode</tissue>
    </source>
</reference>
<evidence type="ECO:0000313" key="4">
    <source>
        <dbReference type="EMBL" id="MBA4635908.1"/>
    </source>
</evidence>
<organism evidence="4">
    <name type="scientific">Opuntia streptacantha</name>
    <name type="common">Prickly pear cactus</name>
    <name type="synonym">Opuntia cardona</name>
    <dbReference type="NCBI Taxonomy" id="393608"/>
    <lineage>
        <taxon>Eukaryota</taxon>
        <taxon>Viridiplantae</taxon>
        <taxon>Streptophyta</taxon>
        <taxon>Embryophyta</taxon>
        <taxon>Tracheophyta</taxon>
        <taxon>Spermatophyta</taxon>
        <taxon>Magnoliopsida</taxon>
        <taxon>eudicotyledons</taxon>
        <taxon>Gunneridae</taxon>
        <taxon>Pentapetalae</taxon>
        <taxon>Caryophyllales</taxon>
        <taxon>Cactineae</taxon>
        <taxon>Cactaceae</taxon>
        <taxon>Opuntioideae</taxon>
        <taxon>Opuntia</taxon>
    </lineage>
</organism>
<comment type="similarity">
    <text evidence="1">Belongs to the GASA family.</text>
</comment>
<keyword evidence="3" id="KW-0732">Signal</keyword>
<feature type="chain" id="PRO_5036201207" description="Gibberellin regulated protein" evidence="3">
    <location>
        <begin position="19"/>
        <end position="137"/>
    </location>
</feature>
<evidence type="ECO:0000256" key="1">
    <source>
        <dbReference type="ARBA" id="ARBA00010582"/>
    </source>
</evidence>
<reference evidence="4" key="1">
    <citation type="journal article" date="2013" name="J. Plant Res.">
        <title>Effect of fungi and light on seed germination of three Opuntia species from semiarid lands of central Mexico.</title>
        <authorList>
            <person name="Delgado-Sanchez P."/>
            <person name="Jimenez-Bremont J.F."/>
            <person name="Guerrero-Gonzalez Mde L."/>
            <person name="Flores J."/>
        </authorList>
    </citation>
    <scope>NUCLEOTIDE SEQUENCE</scope>
    <source>
        <tissue evidence="4">Cladode</tissue>
    </source>
</reference>